<keyword evidence="2" id="KW-1185">Reference proteome</keyword>
<reference evidence="2" key="1">
    <citation type="submission" date="2018-07" db="EMBL/GenBank/DDBJ databases">
        <authorList>
            <person name="Peiro R."/>
            <person name="Begona"/>
            <person name="Cbmso G."/>
            <person name="Lopez M."/>
            <person name="Gonzalez S."/>
        </authorList>
    </citation>
    <scope>NUCLEOTIDE SEQUENCE [LARGE SCALE GENOMIC DNA]</scope>
</reference>
<dbReference type="RefSeq" id="WP_268877516.1">
    <property type="nucleotide sequence ID" value="NZ_UEYP01000002.1"/>
</dbReference>
<protein>
    <submittedName>
        <fullName evidence="1">Uncharacterized protein</fullName>
    </submittedName>
</protein>
<gene>
    <name evidence="1" type="ORF">RHIZ70_2401</name>
</gene>
<dbReference type="Proteomes" id="UP000254764">
    <property type="component" value="Unassembled WGS sequence"/>
</dbReference>
<name>A0A376AGT6_9HYPH</name>
<dbReference type="EMBL" id="UEYP01000002">
    <property type="protein sequence ID" value="SSC66693.1"/>
    <property type="molecule type" value="Genomic_DNA"/>
</dbReference>
<organism evidence="1 2">
    <name type="scientific">Ciceribacter selenitireducens ATCC BAA-1503</name>
    <dbReference type="NCBI Taxonomy" id="1336235"/>
    <lineage>
        <taxon>Bacteria</taxon>
        <taxon>Pseudomonadati</taxon>
        <taxon>Pseudomonadota</taxon>
        <taxon>Alphaproteobacteria</taxon>
        <taxon>Hyphomicrobiales</taxon>
        <taxon>Rhizobiaceae</taxon>
        <taxon>Ciceribacter</taxon>
    </lineage>
</organism>
<evidence type="ECO:0000313" key="2">
    <source>
        <dbReference type="Proteomes" id="UP000254764"/>
    </source>
</evidence>
<evidence type="ECO:0000313" key="1">
    <source>
        <dbReference type="EMBL" id="SSC66693.1"/>
    </source>
</evidence>
<sequence>MFTTLTVLAALICGMFLASVASAIRAMRREGDEFRVLMERHRAF</sequence>
<dbReference type="AlphaFoldDB" id="A0A376AGT6"/>
<dbReference type="STRING" id="1336235.GCA_000518785_00270"/>
<proteinExistence type="predicted"/>
<accession>A0A376AGT6</accession>